<dbReference type="PANTHER" id="PTHR11058:SF9">
    <property type="entry name" value="NADH-UBIQUINONE OXIDOREDUCTASE CHAIN 3"/>
    <property type="match status" value="1"/>
</dbReference>
<feature type="transmembrane region" description="Helical" evidence="9">
    <location>
        <begin position="87"/>
        <end position="106"/>
    </location>
</feature>
<dbReference type="AlphaFoldDB" id="A0A6C0MEH5"/>
<dbReference type="PANTHER" id="PTHR11058">
    <property type="entry name" value="NADH-UBIQUINONE OXIDOREDUCTASE CHAIN 3"/>
    <property type="match status" value="1"/>
</dbReference>
<evidence type="ECO:0000256" key="7">
    <source>
        <dbReference type="ARBA" id="ARBA00023136"/>
    </source>
</evidence>
<organism evidence="10">
    <name type="scientific">Krisna rufimarginata</name>
    <dbReference type="NCBI Taxonomy" id="1962558"/>
    <lineage>
        <taxon>Eukaryota</taxon>
        <taxon>Metazoa</taxon>
        <taxon>Ecdysozoa</taxon>
        <taxon>Arthropoda</taxon>
        <taxon>Hexapoda</taxon>
        <taxon>Insecta</taxon>
        <taxon>Pterygota</taxon>
        <taxon>Neoptera</taxon>
        <taxon>Paraneoptera</taxon>
        <taxon>Hemiptera</taxon>
        <taxon>Auchenorrhyncha</taxon>
        <taxon>Membracoidea</taxon>
        <taxon>Cicadellidae</taxon>
        <taxon>Iassinae</taxon>
        <taxon>Krisna</taxon>
    </lineage>
</organism>
<keyword evidence="4 9" id="KW-0813">Transport</keyword>
<keyword evidence="9" id="KW-0830">Ubiquinone</keyword>
<evidence type="ECO:0000256" key="8">
    <source>
        <dbReference type="ARBA" id="ARBA00049551"/>
    </source>
</evidence>
<dbReference type="InterPro" id="IPR038430">
    <property type="entry name" value="NDAH_ubi_oxred_su3_sf"/>
</dbReference>
<evidence type="ECO:0000256" key="5">
    <source>
        <dbReference type="ARBA" id="ARBA00022692"/>
    </source>
</evidence>
<keyword evidence="7 9" id="KW-0472">Membrane</keyword>
<keyword evidence="6 9" id="KW-1133">Transmembrane helix</keyword>
<reference evidence="10" key="1">
    <citation type="journal article" date="2020" name="Int. J. Biol. Macromol.">
        <title>Comparative mitogenomes of six species in the subfamily Iassinae (Hemiptera: Cicadellidae) and phylogenetic analysis.</title>
        <authorList>
            <person name="Wang J."/>
            <person name="Wu Y."/>
            <person name="Dai R."/>
            <person name="Yang M."/>
        </authorList>
    </citation>
    <scope>NUCLEOTIDE SEQUENCE</scope>
</reference>
<dbReference type="Gene3D" id="1.20.58.1610">
    <property type="entry name" value="NADH:ubiquinone/plastoquinone oxidoreductase, chain 3"/>
    <property type="match status" value="1"/>
</dbReference>
<feature type="transmembrane region" description="Helical" evidence="9">
    <location>
        <begin position="53"/>
        <end position="75"/>
    </location>
</feature>
<feature type="transmembrane region" description="Helical" evidence="9">
    <location>
        <begin position="7"/>
        <end position="26"/>
    </location>
</feature>
<dbReference type="InterPro" id="IPR000440">
    <property type="entry name" value="NADH_UbQ/plastoQ_OxRdtase_su3"/>
</dbReference>
<evidence type="ECO:0000256" key="9">
    <source>
        <dbReference type="RuleBase" id="RU003640"/>
    </source>
</evidence>
<comment type="function">
    <text evidence="9">Core subunit of the mitochondrial membrane respiratory chain NADH dehydrogenase (Complex I) which catalyzes electron transfer from NADH through the respiratory chain, using ubiquinone as an electron acceptor. Essential for the catalytic activity of complex I.</text>
</comment>
<dbReference type="EC" id="7.1.1.2" evidence="9"/>
<comment type="catalytic activity">
    <reaction evidence="8 9">
        <text>a ubiquinone + NADH + 5 H(+)(in) = a ubiquinol + NAD(+) + 4 H(+)(out)</text>
        <dbReference type="Rhea" id="RHEA:29091"/>
        <dbReference type="Rhea" id="RHEA-COMP:9565"/>
        <dbReference type="Rhea" id="RHEA-COMP:9566"/>
        <dbReference type="ChEBI" id="CHEBI:15378"/>
        <dbReference type="ChEBI" id="CHEBI:16389"/>
        <dbReference type="ChEBI" id="CHEBI:17976"/>
        <dbReference type="ChEBI" id="CHEBI:57540"/>
        <dbReference type="ChEBI" id="CHEBI:57945"/>
        <dbReference type="EC" id="7.1.1.2"/>
    </reaction>
</comment>
<keyword evidence="9" id="KW-0249">Electron transport</keyword>
<dbReference type="Pfam" id="PF00507">
    <property type="entry name" value="Oxidored_q4"/>
    <property type="match status" value="1"/>
</dbReference>
<comment type="subcellular location">
    <subcellularLocation>
        <location evidence="1">Membrane</location>
    </subcellularLocation>
    <subcellularLocation>
        <location evidence="9">Mitochondrion membrane</location>
        <topology evidence="9">Multi-pass membrane protein</topology>
    </subcellularLocation>
</comment>
<evidence type="ECO:0000256" key="1">
    <source>
        <dbReference type="ARBA" id="ARBA00004370"/>
    </source>
</evidence>
<evidence type="ECO:0000256" key="2">
    <source>
        <dbReference type="ARBA" id="ARBA00008472"/>
    </source>
</evidence>
<dbReference type="GO" id="GO:0008137">
    <property type="term" value="F:NADH dehydrogenase (ubiquinone) activity"/>
    <property type="evidence" value="ECO:0007669"/>
    <property type="project" value="UniProtKB-UniRule"/>
</dbReference>
<comment type="similarity">
    <text evidence="2 9">Belongs to the complex I subunit 3 family.</text>
</comment>
<keyword evidence="9" id="KW-1278">Translocase</keyword>
<dbReference type="EMBL" id="MN577636">
    <property type="protein sequence ID" value="QHV34365.1"/>
    <property type="molecule type" value="Genomic_DNA"/>
</dbReference>
<keyword evidence="9 10" id="KW-0496">Mitochondrion</keyword>
<name>A0A6C0MEH5_9HEMI</name>
<protein>
    <recommendedName>
        <fullName evidence="3 9">NADH-ubiquinone oxidoreductase chain 3</fullName>
        <ecNumber evidence="9">7.1.1.2</ecNumber>
    </recommendedName>
</protein>
<evidence type="ECO:0000313" key="10">
    <source>
        <dbReference type="EMBL" id="QHV34365.1"/>
    </source>
</evidence>
<dbReference type="CTD" id="4537"/>
<proteinExistence type="inferred from homology"/>
<dbReference type="GO" id="GO:0030964">
    <property type="term" value="C:NADH dehydrogenase complex"/>
    <property type="evidence" value="ECO:0007669"/>
    <property type="project" value="TreeGrafter"/>
</dbReference>
<accession>A0A6C0MEH5</accession>
<evidence type="ECO:0000256" key="4">
    <source>
        <dbReference type="ARBA" id="ARBA00022448"/>
    </source>
</evidence>
<dbReference type="RefSeq" id="YP_009733527.1">
    <property type="nucleotide sequence ID" value="NC_046068.1"/>
</dbReference>
<dbReference type="GeneID" id="44154395"/>
<evidence type="ECO:0000256" key="3">
    <source>
        <dbReference type="ARBA" id="ARBA00021007"/>
    </source>
</evidence>
<keyword evidence="5 9" id="KW-0812">Transmembrane</keyword>
<keyword evidence="9" id="KW-0520">NAD</keyword>
<evidence type="ECO:0000256" key="6">
    <source>
        <dbReference type="ARBA" id="ARBA00022989"/>
    </source>
</evidence>
<gene>
    <name evidence="10" type="primary">ND3</name>
</gene>
<keyword evidence="9" id="KW-0679">Respiratory chain</keyword>
<dbReference type="GO" id="GO:0031966">
    <property type="term" value="C:mitochondrial membrane"/>
    <property type="evidence" value="ECO:0007669"/>
    <property type="project" value="UniProtKB-SubCell"/>
</dbReference>
<geneLocation type="mitochondrion" evidence="10"/>
<sequence length="117" mass="13965">MMNIIMFCLLIMMILTLMMILISMMVKKKKNLMQKSSPFECGFNSLSNKRLPFSMHFFLIGIIFLIFDIEIIIIMPSIMMMKFSNTIFWMLTLMLIMIMIIVGLYHEWWNGMLNWTS</sequence>